<dbReference type="Pfam" id="PF00884">
    <property type="entry name" value="Sulfatase"/>
    <property type="match status" value="1"/>
</dbReference>
<evidence type="ECO:0000256" key="2">
    <source>
        <dbReference type="ARBA" id="ARBA00022475"/>
    </source>
</evidence>
<organism evidence="8 9">
    <name type="scientific">Acinetobacter guerrae</name>
    <dbReference type="NCBI Taxonomy" id="1843371"/>
    <lineage>
        <taxon>Bacteria</taxon>
        <taxon>Pseudomonadati</taxon>
        <taxon>Pseudomonadota</taxon>
        <taxon>Gammaproteobacteria</taxon>
        <taxon>Moraxellales</taxon>
        <taxon>Moraxellaceae</taxon>
        <taxon>Acinetobacter</taxon>
    </lineage>
</organism>
<evidence type="ECO:0000256" key="1">
    <source>
        <dbReference type="ARBA" id="ARBA00004651"/>
    </source>
</evidence>
<dbReference type="PROSITE" id="PS51257">
    <property type="entry name" value="PROKAR_LIPOPROTEIN"/>
    <property type="match status" value="1"/>
</dbReference>
<feature type="transmembrane region" description="Helical" evidence="6">
    <location>
        <begin position="111"/>
        <end position="131"/>
    </location>
</feature>
<keyword evidence="5 6" id="KW-0472">Membrane</keyword>
<dbReference type="SUPFAM" id="SSF53649">
    <property type="entry name" value="Alkaline phosphatase-like"/>
    <property type="match status" value="1"/>
</dbReference>
<dbReference type="AlphaFoldDB" id="A0A3A8EE20"/>
<comment type="caution">
    <text evidence="8">The sequence shown here is derived from an EMBL/GenBank/DDBJ whole genome shotgun (WGS) entry which is preliminary data.</text>
</comment>
<protein>
    <submittedName>
        <fullName evidence="8">LTA synthase family protein</fullName>
    </submittedName>
</protein>
<feature type="transmembrane region" description="Helical" evidence="6">
    <location>
        <begin position="38"/>
        <end position="59"/>
    </location>
</feature>
<dbReference type="InterPro" id="IPR017850">
    <property type="entry name" value="Alkaline_phosphatase_core_sf"/>
</dbReference>
<dbReference type="PANTHER" id="PTHR47371">
    <property type="entry name" value="LIPOTEICHOIC ACID SYNTHASE"/>
    <property type="match status" value="1"/>
</dbReference>
<dbReference type="GO" id="GO:0005886">
    <property type="term" value="C:plasma membrane"/>
    <property type="evidence" value="ECO:0007669"/>
    <property type="project" value="UniProtKB-SubCell"/>
</dbReference>
<dbReference type="Gene3D" id="3.40.720.10">
    <property type="entry name" value="Alkaline Phosphatase, subunit A"/>
    <property type="match status" value="1"/>
</dbReference>
<dbReference type="EMBL" id="RAXU01000011">
    <property type="protein sequence ID" value="RKG33202.1"/>
    <property type="molecule type" value="Genomic_DNA"/>
</dbReference>
<keyword evidence="4 6" id="KW-1133">Transmembrane helix</keyword>
<keyword evidence="2" id="KW-1003">Cell membrane</keyword>
<evidence type="ECO:0000313" key="8">
    <source>
        <dbReference type="EMBL" id="RKG33202.1"/>
    </source>
</evidence>
<dbReference type="Proteomes" id="UP000269001">
    <property type="component" value="Unassembled WGS sequence"/>
</dbReference>
<dbReference type="CDD" id="cd16015">
    <property type="entry name" value="LTA_synthase"/>
    <property type="match status" value="1"/>
</dbReference>
<keyword evidence="3 6" id="KW-0812">Transmembrane</keyword>
<gene>
    <name evidence="8" type="ORF">D7V21_10135</name>
</gene>
<dbReference type="InterPro" id="IPR000917">
    <property type="entry name" value="Sulfatase_N"/>
</dbReference>
<proteinExistence type="predicted"/>
<reference evidence="8 9" key="1">
    <citation type="submission" date="2018-09" db="EMBL/GenBank/DDBJ databases">
        <title>The draft genome of Acinetobacter spp. strains.</title>
        <authorList>
            <person name="Qin J."/>
            <person name="Feng Y."/>
            <person name="Zong Z."/>
        </authorList>
    </citation>
    <scope>NUCLEOTIDE SEQUENCE [LARGE SCALE GENOMIC DNA]</scope>
    <source>
        <strain evidence="8 9">WCHAc060096</strain>
    </source>
</reference>
<feature type="domain" description="Sulfatase N-terminal" evidence="7">
    <location>
        <begin position="252"/>
        <end position="543"/>
    </location>
</feature>
<dbReference type="InterPro" id="IPR050448">
    <property type="entry name" value="OpgB/LTA_synthase_biosynth"/>
</dbReference>
<feature type="transmembrane region" description="Helical" evidence="6">
    <location>
        <begin position="7"/>
        <end position="26"/>
    </location>
</feature>
<evidence type="ECO:0000256" key="3">
    <source>
        <dbReference type="ARBA" id="ARBA00022692"/>
    </source>
</evidence>
<dbReference type="PANTHER" id="PTHR47371:SF3">
    <property type="entry name" value="PHOSPHOGLYCEROL TRANSFERASE I"/>
    <property type="match status" value="1"/>
</dbReference>
<evidence type="ECO:0000256" key="4">
    <source>
        <dbReference type="ARBA" id="ARBA00022989"/>
    </source>
</evidence>
<dbReference type="RefSeq" id="WP_120370414.1">
    <property type="nucleotide sequence ID" value="NZ_RAXU01000011.1"/>
</dbReference>
<comment type="subcellular location">
    <subcellularLocation>
        <location evidence="1">Cell membrane</location>
        <topology evidence="1">Multi-pass membrane protein</topology>
    </subcellularLocation>
</comment>
<feature type="transmembrane region" description="Helical" evidence="6">
    <location>
        <begin position="143"/>
        <end position="164"/>
    </location>
</feature>
<sequence>MYFLRQQLLFIGVAFLSACIGVYIGWGDAFTLKKFYLYIGYNKVLFAVLFNYAIIQLFFIATGRKYTALILSQIFVMFLNFINQKKQQYLLSNLSPEDVFLLPEAMKASPWSLQLIFFILIALFLVVLVIAIRKEEKTTIHSYVPNTIIFFFISSSLIYLNFIMNPTGACQREDRPAICNQLADFPNTRNDWVGDYRKIQNYGFSTFYISKILDQVTDRLLPRAQVSEQVIQDILHQNPEIKGTLADDAIKPNIVIIMQESFWDPRHLDQALGRNLLPFFQKNQVSQLISPSFGGGTANVEFEVLTSLNTAFFPNELLYVSKVKRPIYALPFYLDGLGYQTIAMHNNYGYYYNRNKVYPALGFQQFISLENMVSQEKRPQIFNAGGWATDVLIYENIKKVLQQGDQPKFIYAITVENHPMYNDDRYGKQQLKFSKTLSEINQRKLSTYTAGVARADQKLSELTAYLKTLKQPTILLVFGDHLPNLQGVYDEYHYFKNDPERTALKNYQTPLAIWSNFPIQKKVLQQESVPSSFVAPKLLQVAGLPLSPYYHFMRRLSGCYAVIHPKFLMPASECKHDAKQLLEQYKNINQDTLSGENYLYGLSLTTENTAEIE</sequence>
<feature type="transmembrane region" description="Helical" evidence="6">
    <location>
        <begin position="66"/>
        <end position="82"/>
    </location>
</feature>
<accession>A0A3A8EE20</accession>
<evidence type="ECO:0000259" key="7">
    <source>
        <dbReference type="Pfam" id="PF00884"/>
    </source>
</evidence>
<keyword evidence="9" id="KW-1185">Reference proteome</keyword>
<name>A0A3A8EE20_9GAMM</name>
<evidence type="ECO:0000256" key="5">
    <source>
        <dbReference type="ARBA" id="ARBA00023136"/>
    </source>
</evidence>
<evidence type="ECO:0000256" key="6">
    <source>
        <dbReference type="SAM" id="Phobius"/>
    </source>
</evidence>
<evidence type="ECO:0000313" key="9">
    <source>
        <dbReference type="Proteomes" id="UP000269001"/>
    </source>
</evidence>